<dbReference type="Pfam" id="PF00570">
    <property type="entry name" value="HRDC"/>
    <property type="match status" value="1"/>
</dbReference>
<evidence type="ECO:0000256" key="14">
    <source>
        <dbReference type="ARBA" id="ARBA00023235"/>
    </source>
</evidence>
<dbReference type="FunFam" id="3.40.50.300:FF:000156">
    <property type="entry name" value="ATP-dependent DNA helicase recQ"/>
    <property type="match status" value="1"/>
</dbReference>
<evidence type="ECO:0000256" key="6">
    <source>
        <dbReference type="ARBA" id="ARBA00022763"/>
    </source>
</evidence>
<keyword evidence="21" id="KW-1185">Reference proteome</keyword>
<dbReference type="GO" id="GO:0009378">
    <property type="term" value="F:four-way junction helicase activity"/>
    <property type="evidence" value="ECO:0007669"/>
    <property type="project" value="TreeGrafter"/>
</dbReference>
<dbReference type="Pfam" id="PF09382">
    <property type="entry name" value="RQC"/>
    <property type="match status" value="1"/>
</dbReference>
<evidence type="ECO:0000256" key="16">
    <source>
        <dbReference type="NCBIfam" id="TIGR01389"/>
    </source>
</evidence>
<comment type="cofactor">
    <cofactor evidence="2">
        <name>Zn(2+)</name>
        <dbReference type="ChEBI" id="CHEBI:29105"/>
    </cofactor>
</comment>
<name>A0A372NV78_9SPHI</name>
<dbReference type="PANTHER" id="PTHR13710">
    <property type="entry name" value="DNA HELICASE RECQ FAMILY MEMBER"/>
    <property type="match status" value="1"/>
</dbReference>
<keyword evidence="8 20" id="KW-0347">Helicase</keyword>
<dbReference type="GO" id="GO:0005524">
    <property type="term" value="F:ATP binding"/>
    <property type="evidence" value="ECO:0007669"/>
    <property type="project" value="UniProtKB-KW"/>
</dbReference>
<dbReference type="RefSeq" id="WP_117392328.1">
    <property type="nucleotide sequence ID" value="NZ_QWDC01000002.1"/>
</dbReference>
<dbReference type="Pfam" id="PF14493">
    <property type="entry name" value="HTH_40"/>
    <property type="match status" value="1"/>
</dbReference>
<dbReference type="InterPro" id="IPR006293">
    <property type="entry name" value="DNA_helicase_ATP-dep_RecQ_bac"/>
</dbReference>
<proteinExistence type="inferred from homology"/>
<dbReference type="PANTHER" id="PTHR13710:SF105">
    <property type="entry name" value="ATP-DEPENDENT DNA HELICASE Q1"/>
    <property type="match status" value="1"/>
</dbReference>
<dbReference type="OrthoDB" id="9763310at2"/>
<dbReference type="GO" id="GO:0005737">
    <property type="term" value="C:cytoplasm"/>
    <property type="evidence" value="ECO:0007669"/>
    <property type="project" value="TreeGrafter"/>
</dbReference>
<keyword evidence="4" id="KW-0479">Metal-binding</keyword>
<evidence type="ECO:0000256" key="8">
    <source>
        <dbReference type="ARBA" id="ARBA00022806"/>
    </source>
</evidence>
<evidence type="ECO:0000256" key="13">
    <source>
        <dbReference type="ARBA" id="ARBA00023204"/>
    </source>
</evidence>
<dbReference type="InterPro" id="IPR011545">
    <property type="entry name" value="DEAD/DEAH_box_helicase_dom"/>
</dbReference>
<sequence>MTPIQALQKYFGYNEFRQSQEAIINTVLNKQDVMVLMPTGGGKSLCYQLPAVLLNGLTIVISPLIALMKDQVDALNISGIPAAYLNSSQSPDEQKDIAIQLQNNQLRLLYVAPERLFSPDNRMMAFLKTLNVVQFAIDEAHCISSWGHDFRPEYLMLAGLKTAFPGVPVIALTATADKLTQKDILEKLNLHEPSVFVSSFNRANITYRVIPRRKGFDQLLDFLEERKEESGIIYCLSRKSTEALAADLKEEGYAVEAYHAGLNNEVKAKNQEAFLRDDVKIIVATIAFGMGINKSNVRYVVHMDLPKNIEGYYQETGRAGRDGLPSDAMLLYSPGDAIKLRGFAMVENNAEQSAIMLKKLDDMVNYCQLHACRRQYLMNYFDEDFPDHCGSCDFCLSEFTKFDGTLIAQKALSAVARLKERFGNTYVIDFLRGSKSEKIWADHKALKTYGAGADISKADWQRYLRELTGLGFLQQADENGYPTLKLTQKSEAILKGEQKVELIAHHTIEEQGHETPTYETELLAALRQRRQEFAISENIPAYIILSDATLLEMATYLPQKLDELRLISGFGDVKLARYGREFLELIVNYSKAKGLESLIKRRSPKRERKPKKTKTSDTNKASLELFQQGLSVHEIAKERGLSPTTIEGHLSSFVQSGELDVSTFVIASKIPAIQNAVESYGAERLAPLKEVLGDTYSYGEIKAVIAWMNFMQNAKT</sequence>
<keyword evidence="11" id="KW-0238">DNA-binding</keyword>
<evidence type="ECO:0000259" key="18">
    <source>
        <dbReference type="PROSITE" id="PS51192"/>
    </source>
</evidence>
<comment type="caution">
    <text evidence="20">The sequence shown here is derived from an EMBL/GenBank/DDBJ whole genome shotgun (WGS) entry which is preliminary data.</text>
</comment>
<dbReference type="Gene3D" id="1.10.10.10">
    <property type="entry name" value="Winged helix-like DNA-binding domain superfamily/Winged helix DNA-binding domain"/>
    <property type="match status" value="1"/>
</dbReference>
<evidence type="ECO:0000256" key="10">
    <source>
        <dbReference type="ARBA" id="ARBA00022840"/>
    </source>
</evidence>
<evidence type="ECO:0000259" key="19">
    <source>
        <dbReference type="PROSITE" id="PS51194"/>
    </source>
</evidence>
<evidence type="ECO:0000259" key="17">
    <source>
        <dbReference type="PROSITE" id="PS50967"/>
    </source>
</evidence>
<evidence type="ECO:0000256" key="2">
    <source>
        <dbReference type="ARBA" id="ARBA00001947"/>
    </source>
</evidence>
<evidence type="ECO:0000256" key="7">
    <source>
        <dbReference type="ARBA" id="ARBA00022801"/>
    </source>
</evidence>
<dbReference type="Gene3D" id="1.10.150.80">
    <property type="entry name" value="HRDC domain"/>
    <property type="match status" value="1"/>
</dbReference>
<dbReference type="CDD" id="cd17920">
    <property type="entry name" value="DEXHc_RecQ"/>
    <property type="match status" value="1"/>
</dbReference>
<evidence type="ECO:0000256" key="3">
    <source>
        <dbReference type="ARBA" id="ARBA00005446"/>
    </source>
</evidence>
<keyword evidence="13" id="KW-0234">DNA repair</keyword>
<dbReference type="PROSITE" id="PS51194">
    <property type="entry name" value="HELICASE_CTER"/>
    <property type="match status" value="1"/>
</dbReference>
<dbReference type="InterPro" id="IPR010997">
    <property type="entry name" value="HRDC-like_sf"/>
</dbReference>
<keyword evidence="6" id="KW-0227">DNA damage</keyword>
<dbReference type="AlphaFoldDB" id="A0A372NV78"/>
<dbReference type="SMART" id="SM00490">
    <property type="entry name" value="HELICc"/>
    <property type="match status" value="1"/>
</dbReference>
<dbReference type="GO" id="GO:0030894">
    <property type="term" value="C:replisome"/>
    <property type="evidence" value="ECO:0007669"/>
    <property type="project" value="TreeGrafter"/>
</dbReference>
<dbReference type="Pfam" id="PF16124">
    <property type="entry name" value="RecQ_Zn_bind"/>
    <property type="match status" value="1"/>
</dbReference>
<keyword evidence="9" id="KW-0862">Zinc</keyword>
<accession>A0A372NV78</accession>
<dbReference type="GO" id="GO:0006310">
    <property type="term" value="P:DNA recombination"/>
    <property type="evidence" value="ECO:0007669"/>
    <property type="project" value="UniProtKB-UniRule"/>
</dbReference>
<dbReference type="GO" id="GO:0046872">
    <property type="term" value="F:metal ion binding"/>
    <property type="evidence" value="ECO:0007669"/>
    <property type="project" value="UniProtKB-KW"/>
</dbReference>
<dbReference type="GO" id="GO:0006281">
    <property type="term" value="P:DNA repair"/>
    <property type="evidence" value="ECO:0007669"/>
    <property type="project" value="UniProtKB-KW"/>
</dbReference>
<comment type="similarity">
    <text evidence="3">Belongs to the helicase family. RecQ subfamily.</text>
</comment>
<dbReference type="SUPFAM" id="SSF47819">
    <property type="entry name" value="HRDC-like"/>
    <property type="match status" value="1"/>
</dbReference>
<evidence type="ECO:0000256" key="1">
    <source>
        <dbReference type="ARBA" id="ARBA00001946"/>
    </source>
</evidence>
<evidence type="ECO:0000256" key="12">
    <source>
        <dbReference type="ARBA" id="ARBA00023172"/>
    </source>
</evidence>
<keyword evidence="12" id="KW-0233">DNA recombination</keyword>
<dbReference type="InterPro" id="IPR027417">
    <property type="entry name" value="P-loop_NTPase"/>
</dbReference>
<dbReference type="InterPro" id="IPR029491">
    <property type="entry name" value="Helicase_HTH"/>
</dbReference>
<dbReference type="GO" id="GO:0043590">
    <property type="term" value="C:bacterial nucleoid"/>
    <property type="evidence" value="ECO:0007669"/>
    <property type="project" value="TreeGrafter"/>
</dbReference>
<keyword evidence="5" id="KW-0547">Nucleotide-binding</keyword>
<reference evidence="20 21" key="1">
    <citation type="submission" date="2018-08" db="EMBL/GenBank/DDBJ databases">
        <title>Mucilaginibacter sp. MYSH2.</title>
        <authorList>
            <person name="Seo T."/>
        </authorList>
    </citation>
    <scope>NUCLEOTIDE SEQUENCE [LARGE SCALE GENOMIC DNA]</scope>
    <source>
        <strain evidence="20 21">MYSH2</strain>
    </source>
</reference>
<dbReference type="SUPFAM" id="SSF52540">
    <property type="entry name" value="P-loop containing nucleoside triphosphate hydrolases"/>
    <property type="match status" value="2"/>
</dbReference>
<dbReference type="InterPro" id="IPR002121">
    <property type="entry name" value="HRDC_dom"/>
</dbReference>
<dbReference type="Pfam" id="PF00270">
    <property type="entry name" value="DEAD"/>
    <property type="match status" value="1"/>
</dbReference>
<dbReference type="GO" id="GO:0009432">
    <property type="term" value="P:SOS response"/>
    <property type="evidence" value="ECO:0007669"/>
    <property type="project" value="UniProtKB-UniRule"/>
</dbReference>
<dbReference type="Pfam" id="PF00271">
    <property type="entry name" value="Helicase_C"/>
    <property type="match status" value="1"/>
</dbReference>
<dbReference type="SMART" id="SM00487">
    <property type="entry name" value="DEXDc"/>
    <property type="match status" value="1"/>
</dbReference>
<dbReference type="InterPro" id="IPR044876">
    <property type="entry name" value="HRDC_dom_sf"/>
</dbReference>
<protein>
    <recommendedName>
        <fullName evidence="16">DNA helicase RecQ</fullName>
        <ecNumber evidence="16">5.6.2.4</ecNumber>
    </recommendedName>
</protein>
<dbReference type="GO" id="GO:0006260">
    <property type="term" value="P:DNA replication"/>
    <property type="evidence" value="ECO:0007669"/>
    <property type="project" value="InterPro"/>
</dbReference>
<feature type="domain" description="HRDC" evidence="17">
    <location>
        <begin position="516"/>
        <end position="596"/>
    </location>
</feature>
<dbReference type="InterPro" id="IPR032284">
    <property type="entry name" value="RecQ_Zn-bd"/>
</dbReference>
<evidence type="ECO:0000256" key="5">
    <source>
        <dbReference type="ARBA" id="ARBA00022741"/>
    </source>
</evidence>
<dbReference type="SMART" id="SM00956">
    <property type="entry name" value="RQC"/>
    <property type="match status" value="1"/>
</dbReference>
<evidence type="ECO:0000256" key="15">
    <source>
        <dbReference type="ARBA" id="ARBA00034617"/>
    </source>
</evidence>
<dbReference type="EC" id="5.6.2.4" evidence="16"/>
<dbReference type="Proteomes" id="UP000264217">
    <property type="component" value="Unassembled WGS sequence"/>
</dbReference>
<dbReference type="PROSITE" id="PS50967">
    <property type="entry name" value="HRDC"/>
    <property type="match status" value="1"/>
</dbReference>
<dbReference type="InterPro" id="IPR036388">
    <property type="entry name" value="WH-like_DNA-bd_sf"/>
</dbReference>
<evidence type="ECO:0000256" key="9">
    <source>
        <dbReference type="ARBA" id="ARBA00022833"/>
    </source>
</evidence>
<evidence type="ECO:0000256" key="4">
    <source>
        <dbReference type="ARBA" id="ARBA00022723"/>
    </source>
</evidence>
<organism evidence="20 21">
    <name type="scientific">Mucilaginibacter conchicola</name>
    <dbReference type="NCBI Taxonomy" id="2303333"/>
    <lineage>
        <taxon>Bacteria</taxon>
        <taxon>Pseudomonadati</taxon>
        <taxon>Bacteroidota</taxon>
        <taxon>Sphingobacteriia</taxon>
        <taxon>Sphingobacteriales</taxon>
        <taxon>Sphingobacteriaceae</taxon>
        <taxon>Mucilaginibacter</taxon>
    </lineage>
</organism>
<dbReference type="CDD" id="cd18794">
    <property type="entry name" value="SF2_C_RecQ"/>
    <property type="match status" value="1"/>
</dbReference>
<dbReference type="FunFam" id="3.40.50.300:FF:000296">
    <property type="entry name" value="ATP-dependent DNA helicase RecQ"/>
    <property type="match status" value="1"/>
</dbReference>
<dbReference type="NCBIfam" id="TIGR01389">
    <property type="entry name" value="recQ"/>
    <property type="match status" value="1"/>
</dbReference>
<comment type="catalytic activity">
    <reaction evidence="15">
        <text>Couples ATP hydrolysis with the unwinding of duplex DNA by translocating in the 3'-5' direction.</text>
        <dbReference type="EC" id="5.6.2.4"/>
    </reaction>
</comment>
<dbReference type="PROSITE" id="PS51192">
    <property type="entry name" value="HELICASE_ATP_BIND_1"/>
    <property type="match status" value="1"/>
</dbReference>
<evidence type="ECO:0000256" key="11">
    <source>
        <dbReference type="ARBA" id="ARBA00023125"/>
    </source>
</evidence>
<dbReference type="NCBIfam" id="TIGR00614">
    <property type="entry name" value="recQ_fam"/>
    <property type="match status" value="1"/>
</dbReference>
<dbReference type="GO" id="GO:0016787">
    <property type="term" value="F:hydrolase activity"/>
    <property type="evidence" value="ECO:0007669"/>
    <property type="project" value="UniProtKB-KW"/>
</dbReference>
<keyword evidence="7 20" id="KW-0378">Hydrolase</keyword>
<dbReference type="InterPro" id="IPR004589">
    <property type="entry name" value="DNA_helicase_ATP-dep_RecQ"/>
</dbReference>
<dbReference type="InterPro" id="IPR014001">
    <property type="entry name" value="Helicase_ATP-bd"/>
</dbReference>
<feature type="domain" description="Helicase C-terminal" evidence="19">
    <location>
        <begin position="215"/>
        <end position="361"/>
    </location>
</feature>
<comment type="cofactor">
    <cofactor evidence="1">
        <name>Mg(2+)</name>
        <dbReference type="ChEBI" id="CHEBI:18420"/>
    </cofactor>
</comment>
<dbReference type="InterPro" id="IPR001650">
    <property type="entry name" value="Helicase_C-like"/>
</dbReference>
<gene>
    <name evidence="20" type="primary">recQ</name>
    <name evidence="20" type="ORF">D0C36_14480</name>
</gene>
<evidence type="ECO:0000313" key="21">
    <source>
        <dbReference type="Proteomes" id="UP000264217"/>
    </source>
</evidence>
<dbReference type="Gene3D" id="3.40.50.300">
    <property type="entry name" value="P-loop containing nucleotide triphosphate hydrolases"/>
    <property type="match status" value="2"/>
</dbReference>
<dbReference type="EMBL" id="QWDC01000002">
    <property type="protein sequence ID" value="RFZ92619.1"/>
    <property type="molecule type" value="Genomic_DNA"/>
</dbReference>
<feature type="domain" description="Helicase ATP-binding" evidence="18">
    <location>
        <begin position="24"/>
        <end position="194"/>
    </location>
</feature>
<keyword evidence="14" id="KW-0413">Isomerase</keyword>
<dbReference type="SMART" id="SM00341">
    <property type="entry name" value="HRDC"/>
    <property type="match status" value="1"/>
</dbReference>
<dbReference type="InterPro" id="IPR018982">
    <property type="entry name" value="RQC_domain"/>
</dbReference>
<evidence type="ECO:0000313" key="20">
    <source>
        <dbReference type="EMBL" id="RFZ92619.1"/>
    </source>
</evidence>
<keyword evidence="10" id="KW-0067">ATP-binding</keyword>
<dbReference type="GO" id="GO:0043138">
    <property type="term" value="F:3'-5' DNA helicase activity"/>
    <property type="evidence" value="ECO:0007669"/>
    <property type="project" value="UniProtKB-EC"/>
</dbReference>
<dbReference type="GO" id="GO:0003677">
    <property type="term" value="F:DNA binding"/>
    <property type="evidence" value="ECO:0007669"/>
    <property type="project" value="UniProtKB-KW"/>
</dbReference>